<dbReference type="Gene3D" id="3.40.50.150">
    <property type="entry name" value="Vaccinia Virus protein VP39"/>
    <property type="match status" value="1"/>
</dbReference>
<sequence>MPSRVPIKMLRGAGGTYVRTSAIDLLVTKFLDTNPSAPKQIVSLGAGTDTRFFRLLDRYPQVRLIYHEIDFPTNTSSKIAAIQRQPLLHKKLLHIPSNSDSYHSDNYNIHALDLRCLANPTDEAPLPQIPNLEASIPTMILSEMCLVYLQPSTVQSIISSLLTHYLQPTTPASLVLYEPILPQDAFGQTMISNLRTRNIYLHTLIAYPGLGDQRTRLQGYGLKTGAKAADTHTIWRRWIDDKEKERIAGLEFLDELEELELLLQHYCIAWGWRDVISTMAVRNTNQPSFNFLTGEEEPAPAPVVAKREPLRETFRTTLRASQNAPHTVVPSDPINEDLRAQLNTLRYELETAKQEKEMMKLEHAQELRDAQNRADTDFRKAQQVEASSTQTAKKYEALSKEMAELQTRTANERLALERRLRESQERAQSIQEEFDEVKEELSTSQRQNDHRYNTLQTEHKKLKESMEEVQADLQSKVNALQNTQRALAEKEEEVGQKEAEILRLKAITGDAETLAVIKRELSDQVAHIKKLETLTREQNAELKQYRKQHKAIEVVEEEKRSLQNKLRMMDDLQRQLGEAELRRQVLEEERDSWTSYLEAEAETHGEVLFETPQDLARAFIQERIERTDLLNRLGEIKPELSVREATIQALEEEKAQLQAEIQQLKTVGSTSAANSADAKARARLERQKALATKEVEFLRAQVKAFDDEEREMQPDTYNQAKSERIKELEDLVDQYRKEVETLQKEFNSLEKPAPSTAGQKRSLETDENEERVGELRRKNRQLQDDLHALQKKMKIVESEYTAQHTQLKKLKESSRTRVLELKSNPTADAEALKLSTVRTLREANAQLLAQLEASQQPPSTIPLATLDAARDELEELKAQLASSSKKIVRLKQIWTAKSLEFREAVASILGWKLDFMPNGRVKVTSMFKPADEEGENSIVFDGENGTMKVSGGEQSVFAGEIRDQIVYWVEGRKEIPCFLSALTLEFWERGPGGQTMHG</sequence>
<dbReference type="FunFam" id="3.30.457.60:FF:000006">
    <property type="entry name" value="Spindle assembly checkpoint component MAD1"/>
    <property type="match status" value="1"/>
</dbReference>
<evidence type="ECO:0000256" key="11">
    <source>
        <dbReference type="SAM" id="MobiDB-lite"/>
    </source>
</evidence>
<dbReference type="AlphaFoldDB" id="W6ZUP2"/>
<keyword evidence="4" id="KW-0489">Methyltransferase</keyword>
<dbReference type="eggNOG" id="KOG2918">
    <property type="taxonomic scope" value="Eukaryota"/>
</dbReference>
<dbReference type="InterPro" id="IPR008672">
    <property type="entry name" value="Mad1"/>
</dbReference>
<organism evidence="12 13">
    <name type="scientific">Bipolaris oryzae ATCC 44560</name>
    <dbReference type="NCBI Taxonomy" id="930090"/>
    <lineage>
        <taxon>Eukaryota</taxon>
        <taxon>Fungi</taxon>
        <taxon>Dikarya</taxon>
        <taxon>Ascomycota</taxon>
        <taxon>Pezizomycotina</taxon>
        <taxon>Dothideomycetes</taxon>
        <taxon>Pleosporomycetidae</taxon>
        <taxon>Pleosporales</taxon>
        <taxon>Pleosporineae</taxon>
        <taxon>Pleosporaceae</taxon>
        <taxon>Bipolaris</taxon>
    </lineage>
</organism>
<dbReference type="HOGENOM" id="CLU_010064_1_0_1"/>
<dbReference type="EMBL" id="KI963918">
    <property type="protein sequence ID" value="EUC51269.1"/>
    <property type="molecule type" value="Genomic_DNA"/>
</dbReference>
<evidence type="ECO:0000256" key="4">
    <source>
        <dbReference type="ARBA" id="ARBA00022603"/>
    </source>
</evidence>
<dbReference type="STRING" id="930090.W6ZUP2"/>
<evidence type="ECO:0000256" key="2">
    <source>
        <dbReference type="ARBA" id="ARBA00008029"/>
    </source>
</evidence>
<dbReference type="eggNOG" id="KOG4593">
    <property type="taxonomic scope" value="Eukaryota"/>
</dbReference>
<dbReference type="GO" id="GO:0051301">
    <property type="term" value="P:cell division"/>
    <property type="evidence" value="ECO:0007669"/>
    <property type="project" value="UniProtKB-KW"/>
</dbReference>
<keyword evidence="10" id="KW-0175">Coiled coil</keyword>
<evidence type="ECO:0000256" key="10">
    <source>
        <dbReference type="SAM" id="Coils"/>
    </source>
</evidence>
<dbReference type="GO" id="GO:0072686">
    <property type="term" value="C:mitotic spindle"/>
    <property type="evidence" value="ECO:0007669"/>
    <property type="project" value="TreeGrafter"/>
</dbReference>
<keyword evidence="7" id="KW-0498">Mitosis</keyword>
<name>W6ZUP2_COCMI</name>
<dbReference type="GO" id="GO:0005635">
    <property type="term" value="C:nuclear envelope"/>
    <property type="evidence" value="ECO:0007669"/>
    <property type="project" value="TreeGrafter"/>
</dbReference>
<dbReference type="GO" id="GO:0000776">
    <property type="term" value="C:kinetochore"/>
    <property type="evidence" value="ECO:0007669"/>
    <property type="project" value="TreeGrafter"/>
</dbReference>
<evidence type="ECO:0000256" key="7">
    <source>
        <dbReference type="ARBA" id="ARBA00022776"/>
    </source>
</evidence>
<dbReference type="OrthoDB" id="331602at2759"/>
<dbReference type="RefSeq" id="XP_007682129.1">
    <property type="nucleotide sequence ID" value="XM_007683939.1"/>
</dbReference>
<dbReference type="Gene3D" id="6.10.250.90">
    <property type="match status" value="1"/>
</dbReference>
<protein>
    <recommendedName>
        <fullName evidence="3">Spindle assembly checkpoint component MAD1</fullName>
    </recommendedName>
</protein>
<dbReference type="Gene3D" id="3.30.457.60">
    <property type="match status" value="1"/>
</dbReference>
<keyword evidence="9" id="KW-0131">Cell cycle</keyword>
<evidence type="ECO:0000256" key="1">
    <source>
        <dbReference type="ARBA" id="ARBA00004123"/>
    </source>
</evidence>
<keyword evidence="6" id="KW-0808">Transferase</keyword>
<evidence type="ECO:0000313" key="13">
    <source>
        <dbReference type="Proteomes" id="UP000054032"/>
    </source>
</evidence>
<evidence type="ECO:0000256" key="5">
    <source>
        <dbReference type="ARBA" id="ARBA00022618"/>
    </source>
</evidence>
<evidence type="ECO:0000313" key="12">
    <source>
        <dbReference type="EMBL" id="EUC51269.1"/>
    </source>
</evidence>
<dbReference type="GO" id="GO:0032259">
    <property type="term" value="P:methylation"/>
    <property type="evidence" value="ECO:0007669"/>
    <property type="project" value="UniProtKB-KW"/>
</dbReference>
<dbReference type="KEGG" id="bor:COCMIDRAFT_31410"/>
<feature type="region of interest" description="Disordered" evidence="11">
    <location>
        <begin position="745"/>
        <end position="775"/>
    </location>
</feature>
<comment type="similarity">
    <text evidence="2">Belongs to the MAD1 family.</text>
</comment>
<evidence type="ECO:0000256" key="9">
    <source>
        <dbReference type="ARBA" id="ARBA00023306"/>
    </source>
</evidence>
<dbReference type="GO" id="GO:0051315">
    <property type="term" value="P:attachment of mitotic spindle microtubules to kinetochore"/>
    <property type="evidence" value="ECO:0007669"/>
    <property type="project" value="TreeGrafter"/>
</dbReference>
<keyword evidence="13" id="KW-1185">Reference proteome</keyword>
<feature type="coiled-coil region" evidence="10">
    <location>
        <begin position="863"/>
        <end position="893"/>
    </location>
</feature>
<gene>
    <name evidence="12" type="ORF">COCMIDRAFT_31410</name>
</gene>
<dbReference type="PANTHER" id="PTHR23168">
    <property type="entry name" value="MITOTIC SPINDLE ASSEMBLY CHECKPOINT PROTEIN MAD1 MITOTIC ARREST DEFICIENT-LIKE PROTEIN 1"/>
    <property type="match status" value="1"/>
</dbReference>
<dbReference type="GO" id="GO:0007094">
    <property type="term" value="P:mitotic spindle assembly checkpoint signaling"/>
    <property type="evidence" value="ECO:0007669"/>
    <property type="project" value="InterPro"/>
</dbReference>
<dbReference type="Gene3D" id="1.20.5.170">
    <property type="match status" value="1"/>
</dbReference>
<dbReference type="InterPro" id="IPR007213">
    <property type="entry name" value="Ppm1/Ppm2/Tcmp"/>
</dbReference>
<evidence type="ECO:0000256" key="3">
    <source>
        <dbReference type="ARBA" id="ARBA00022019"/>
    </source>
</evidence>
<reference evidence="12 13" key="1">
    <citation type="journal article" date="2013" name="PLoS Genet.">
        <title>Comparative genome structure, secondary metabolite, and effector coding capacity across Cochliobolus pathogens.</title>
        <authorList>
            <person name="Condon B.J."/>
            <person name="Leng Y."/>
            <person name="Wu D."/>
            <person name="Bushley K.E."/>
            <person name="Ohm R.A."/>
            <person name="Otillar R."/>
            <person name="Martin J."/>
            <person name="Schackwitz W."/>
            <person name="Grimwood J."/>
            <person name="MohdZainudin N."/>
            <person name="Xue C."/>
            <person name="Wang R."/>
            <person name="Manning V.A."/>
            <person name="Dhillon B."/>
            <person name="Tu Z.J."/>
            <person name="Steffenson B.J."/>
            <person name="Salamov A."/>
            <person name="Sun H."/>
            <person name="Lowry S."/>
            <person name="LaButti K."/>
            <person name="Han J."/>
            <person name="Copeland A."/>
            <person name="Lindquist E."/>
            <person name="Barry K."/>
            <person name="Schmutz J."/>
            <person name="Baker S.E."/>
            <person name="Ciuffetti L.M."/>
            <person name="Grigoriev I.V."/>
            <person name="Zhong S."/>
            <person name="Turgeon B.G."/>
        </authorList>
    </citation>
    <scope>NUCLEOTIDE SEQUENCE [LARGE SCALE GENOMIC DNA]</scope>
    <source>
        <strain evidence="12 13">ATCC 44560</strain>
    </source>
</reference>
<evidence type="ECO:0000256" key="6">
    <source>
        <dbReference type="ARBA" id="ARBA00022679"/>
    </source>
</evidence>
<keyword evidence="5" id="KW-0132">Cell division</keyword>
<dbReference type="Proteomes" id="UP000054032">
    <property type="component" value="Unassembled WGS sequence"/>
</dbReference>
<feature type="coiled-coil region" evidence="10">
    <location>
        <begin position="335"/>
        <end position="589"/>
    </location>
</feature>
<dbReference type="SUPFAM" id="SSF53335">
    <property type="entry name" value="S-adenosyl-L-methionine-dependent methyltransferases"/>
    <property type="match status" value="1"/>
</dbReference>
<dbReference type="Pfam" id="PF04072">
    <property type="entry name" value="LCM"/>
    <property type="match status" value="1"/>
</dbReference>
<proteinExistence type="inferred from homology"/>
<dbReference type="GeneID" id="19121862"/>
<dbReference type="InterPro" id="IPR029063">
    <property type="entry name" value="SAM-dependent_MTases_sf"/>
</dbReference>
<dbReference type="PANTHER" id="PTHR23168:SF0">
    <property type="entry name" value="MITOTIC SPINDLE ASSEMBLY CHECKPOINT PROTEIN MAD1"/>
    <property type="match status" value="1"/>
</dbReference>
<evidence type="ECO:0000256" key="8">
    <source>
        <dbReference type="ARBA" id="ARBA00023242"/>
    </source>
</evidence>
<dbReference type="GO" id="GO:0008168">
    <property type="term" value="F:methyltransferase activity"/>
    <property type="evidence" value="ECO:0007669"/>
    <property type="project" value="UniProtKB-KW"/>
</dbReference>
<dbReference type="Pfam" id="PF05557">
    <property type="entry name" value="MAD"/>
    <property type="match status" value="1"/>
</dbReference>
<keyword evidence="8" id="KW-0539">Nucleus</keyword>
<comment type="subcellular location">
    <subcellularLocation>
        <location evidence="1">Nucleus</location>
    </subcellularLocation>
</comment>
<accession>W6ZUP2</accession>